<feature type="region of interest" description="Disordered" evidence="1">
    <location>
        <begin position="382"/>
        <end position="412"/>
    </location>
</feature>
<comment type="caution">
    <text evidence="2">The sequence shown here is derived from an EMBL/GenBank/DDBJ whole genome shotgun (WGS) entry which is preliminary data.</text>
</comment>
<feature type="region of interest" description="Disordered" evidence="1">
    <location>
        <begin position="808"/>
        <end position="828"/>
    </location>
</feature>
<feature type="compositionally biased region" description="Basic and acidic residues" evidence="1">
    <location>
        <begin position="811"/>
        <end position="822"/>
    </location>
</feature>
<keyword evidence="3" id="KW-1185">Reference proteome</keyword>
<protein>
    <submittedName>
        <fullName evidence="2">Uncharacterized protein</fullName>
    </submittedName>
</protein>
<sequence length="1844" mass="208526">MHLYKEKTANHLQASQLETFVKPGLHDAQHAARSGATRRHVALYPTSSYSLFIVNDIKLAAPREVASAPLSTQPANHLDQYCIGLSQAEIHSPNKRREHKETKVACYRFNTASDCTAISRYYTIPAAVLGSCTSFYKPWCTSRYTSRYMRRHGRFVLHDSSSRIRYPRSSSSHGERPTLGNCDVIGQVRNMVWDMPRKIGHVQLPNLVRNLVIHGRKCHDGCYTSPNTQRTYKVELKQGFQKCSFDREQPILPVTARPSTADHTPHATLNNDKRPLITEPFPTNFISQALHFSINRTFPTIFIASVLLIYEFFTLYSLLQCSIGNRSDKGDIATCITYLIAAKCKTLNWSSAGPECKCGGKLKIPEKTGRPAAYRPARFPHAKIRERPRQESNPNSWWEASSLTTKPPRPPMPVLRRVKNGLACRCMAQISSSDLTPTGLPMQRHNTRHTTANCDKQDVVIAAGKDGRFYRNVNQYASLDWKRPHTARIDWQYLATNRVLWAGQWVCCSCSANKQHGSTGEKTAEVRDMINDLCHKKKSYSQMADVVGRSRATVQSIDKRRKDSTRLDMVRMYAHTSEHECNLELSVGFSTEHGNRSRVSRKKPYIHQQTEQKEEICLCLHRYVDFWNTYVTGTSIPIAQPASRTLHCLILAVADFPSADHFFCRSSFVAKTRPLVKWPGKFDAPRTEKLYTTKISSTHGKKDYRVGSLCVTEMRPPAYRSPVIHIDPLSCCRRCHITAVLHSHSLERDTKQRARSKKTHGSQQSRVWYMDTTRRQQGPCECDCAARGNKVRVNVTVPLGVTSCESSAAREAGRKPGSDQHSRPLVGRPSYNTAALHRQSWLSCQPNTHESKEPIFAKVKVVYATLRLSSFVPHRSSSGKLAYMILGVDFKYFLQLSNVDWRRLILLFPTSSSQTLLKIDLCKRNGKNSNTASSVTEQQLCNDRHVQYIRVDNCSGYHSVGELSTLMRVREGRWLAVRSGENQWTRTLSARTRHAGNVEPSPTLSPTSQTQHRLLCPAPRPRYTANVPLAIYNLVNSSPFTHVTDIPSNGAKLLADSYNGSKREKRPQYKRPGKLKGTVHVSPHPVLFAVRRKGSSHHDIYDWLRLPYEFYYTTTHNNTLAHSRRNQGEPSDTRFLEQLLIAIRSRLSLSGRHVTRLLQITFAQCEINECDAASYPTSNKCFSGQTLVYHFVDQNERSLYYAATTSTSRLYDNSWHYHGTSLQLSATNQAFATHSGSPDELPVYHDGRFHPNLHGRWYGLFCGRWSSTFTVAHDTGLCSVAPSWFETRSEIGSKIETENCCTIRIKSWNGERDEVHFEPSKLGVRNLDPRSAANIDESEIQIHEIPLLQHFKIGTKVKLCPGSELGSGKMLALARPASQLLMASHDDDGGYHPSKQADTSDAARPATLTSHTAASREVPLRRRRFPSTTPRYIDTRRYRYHAAASRPCLSPQQSFVRFPDRTNLGILIILQSCWITEWTANAVLFTYAIARVVSMVGERVTCCSVGYQTSTEDLFWLVSWAWKPPKWIALTTSGWNGTGFDSWTGMCIPGPECLGGSDEEIGRERVGREWGERVGRECGERVWERERGRVWGKREGGRVSRDVMLPSSDISNRCPSPLNRWSVSRTLGRSHTRMRGLCLPAGDGSTDSCMRTAHATGDKLKKQRDRGGGAVRLLACHQDEPCISRGRVTPEFSQAGIAPDNAAGRRVLFSLGSPVSTALAFRRCSILTSYHPHRLFAKRSMYGNIFCEIAVCAQTRISDVNTARLARRSDETLGVRVNARFLTLDAQLHDTLNSQISQLHYKHNSGTTYVLMNEFRLVRRQRLLYESRDEMHTVSWQESRPTRG</sequence>
<organism evidence="2 3">
    <name type="scientific">Dryococelus australis</name>
    <dbReference type="NCBI Taxonomy" id="614101"/>
    <lineage>
        <taxon>Eukaryota</taxon>
        <taxon>Metazoa</taxon>
        <taxon>Ecdysozoa</taxon>
        <taxon>Arthropoda</taxon>
        <taxon>Hexapoda</taxon>
        <taxon>Insecta</taxon>
        <taxon>Pterygota</taxon>
        <taxon>Neoptera</taxon>
        <taxon>Polyneoptera</taxon>
        <taxon>Phasmatodea</taxon>
        <taxon>Verophasmatodea</taxon>
        <taxon>Anareolatae</taxon>
        <taxon>Phasmatidae</taxon>
        <taxon>Eurycanthinae</taxon>
        <taxon>Dryococelus</taxon>
    </lineage>
</organism>
<feature type="region of interest" description="Disordered" evidence="1">
    <location>
        <begin position="1384"/>
        <end position="1420"/>
    </location>
</feature>
<evidence type="ECO:0000313" key="3">
    <source>
        <dbReference type="Proteomes" id="UP001159363"/>
    </source>
</evidence>
<evidence type="ECO:0000256" key="1">
    <source>
        <dbReference type="SAM" id="MobiDB-lite"/>
    </source>
</evidence>
<evidence type="ECO:0000313" key="2">
    <source>
        <dbReference type="EMBL" id="KAJ8869485.1"/>
    </source>
</evidence>
<gene>
    <name evidence="2" type="ORF">PR048_028476</name>
</gene>
<name>A0ABQ9GAM7_9NEOP</name>
<feature type="compositionally biased region" description="Basic residues" evidence="1">
    <location>
        <begin position="1063"/>
        <end position="1074"/>
    </location>
</feature>
<feature type="region of interest" description="Disordered" evidence="1">
    <location>
        <begin position="746"/>
        <end position="765"/>
    </location>
</feature>
<dbReference type="EMBL" id="JARBHB010000013">
    <property type="protein sequence ID" value="KAJ8869485.1"/>
    <property type="molecule type" value="Genomic_DNA"/>
</dbReference>
<feature type="compositionally biased region" description="Polar residues" evidence="1">
    <location>
        <begin position="391"/>
        <end position="402"/>
    </location>
</feature>
<proteinExistence type="predicted"/>
<dbReference type="Proteomes" id="UP001159363">
    <property type="component" value="Chromosome 12"/>
</dbReference>
<reference evidence="2 3" key="1">
    <citation type="submission" date="2023-02" db="EMBL/GenBank/DDBJ databases">
        <title>LHISI_Scaffold_Assembly.</title>
        <authorList>
            <person name="Stuart O.P."/>
            <person name="Cleave R."/>
            <person name="Magrath M.J.L."/>
            <person name="Mikheyev A.S."/>
        </authorList>
    </citation>
    <scope>NUCLEOTIDE SEQUENCE [LARGE SCALE GENOMIC DNA]</scope>
    <source>
        <strain evidence="2">Daus_M_001</strain>
        <tissue evidence="2">Leg muscle</tissue>
    </source>
</reference>
<feature type="region of interest" description="Disordered" evidence="1">
    <location>
        <begin position="1057"/>
        <end position="1076"/>
    </location>
</feature>
<accession>A0ABQ9GAM7</accession>